<feature type="binding site" evidence="3">
    <location>
        <position position="71"/>
    </location>
    <ligand>
        <name>Mg(2+)</name>
        <dbReference type="ChEBI" id="CHEBI:18420"/>
        <label>1</label>
    </ligand>
</feature>
<dbReference type="GO" id="GO:0016787">
    <property type="term" value="F:hydrolase activity"/>
    <property type="evidence" value="ECO:0007669"/>
    <property type="project" value="UniProtKB-KW"/>
</dbReference>
<feature type="binding site" evidence="3">
    <location>
        <position position="332"/>
    </location>
    <ligand>
        <name>Mg(2+)</name>
        <dbReference type="ChEBI" id="CHEBI:18420"/>
        <label>1</label>
    </ligand>
</feature>
<dbReference type="InterPro" id="IPR036705">
    <property type="entry name" value="Ribosyl_crysJ1_sf"/>
</dbReference>
<dbReference type="Pfam" id="PF03747">
    <property type="entry name" value="ADP_ribosyl_GH"/>
    <property type="match status" value="1"/>
</dbReference>
<dbReference type="SUPFAM" id="SSF101478">
    <property type="entry name" value="ADP-ribosylglycohydrolase"/>
    <property type="match status" value="1"/>
</dbReference>
<keyword evidence="3" id="KW-0460">Magnesium</keyword>
<keyword evidence="6" id="KW-1185">Reference proteome</keyword>
<evidence type="ECO:0008006" key="7">
    <source>
        <dbReference type="Google" id="ProtNLM"/>
    </source>
</evidence>
<comment type="similarity">
    <text evidence="1">Belongs to the ADP-ribosylglycohydrolase family.</text>
</comment>
<keyword evidence="2" id="KW-0378">Hydrolase</keyword>
<dbReference type="Gene3D" id="1.10.4080.10">
    <property type="entry name" value="ADP-ribosylation/Crystallin J1"/>
    <property type="match status" value="1"/>
</dbReference>
<feature type="binding site" evidence="3">
    <location>
        <position position="331"/>
    </location>
    <ligand>
        <name>Mg(2+)</name>
        <dbReference type="ChEBI" id="CHEBI:18420"/>
        <label>1</label>
    </ligand>
</feature>
<comment type="caution">
    <text evidence="5">The sequence shown here is derived from an EMBL/GenBank/DDBJ whole genome shotgun (WGS) entry which is preliminary data.</text>
</comment>
<evidence type="ECO:0000256" key="2">
    <source>
        <dbReference type="ARBA" id="ARBA00022801"/>
    </source>
</evidence>
<protein>
    <recommendedName>
        <fullName evidence="7">ADP-ribosylglycohydrolase</fullName>
    </recommendedName>
</protein>
<dbReference type="PANTHER" id="PTHR16222">
    <property type="entry name" value="ADP-RIBOSYLGLYCOHYDROLASE"/>
    <property type="match status" value="1"/>
</dbReference>
<dbReference type="GO" id="GO:0046872">
    <property type="term" value="F:metal ion binding"/>
    <property type="evidence" value="ECO:0007669"/>
    <property type="project" value="UniProtKB-KW"/>
</dbReference>
<feature type="binding site" evidence="3">
    <location>
        <position position="329"/>
    </location>
    <ligand>
        <name>Mg(2+)</name>
        <dbReference type="ChEBI" id="CHEBI:18420"/>
        <label>1</label>
    </ligand>
</feature>
<evidence type="ECO:0000313" key="5">
    <source>
        <dbReference type="EMBL" id="GEM40043.1"/>
    </source>
</evidence>
<dbReference type="Proteomes" id="UP000321424">
    <property type="component" value="Unassembled WGS sequence"/>
</dbReference>
<dbReference type="EMBL" id="BJXA01000031">
    <property type="protein sequence ID" value="GEM40043.1"/>
    <property type="molecule type" value="Genomic_DNA"/>
</dbReference>
<sequence>MSKTGDRAERTVSSMQWAAWADALGWISELTTAENLRRRTKGRPLTKPYPWQRQVGGRMGVRVDLPAGCYSDDTQLRLATARSVSSRGFDVEAFARVELPVWQSYALGGGRATKAAAAGMSKSNANWATNFYKDWENSGGNGAAMRIQPHVYAAADLRSFAHLDDVIKNAVVTHGHPNALVGAVLHATALTMALAEQIAPGPDRWPELLATTRHAFRAFERCQELASYWRPQWETVVSDNLERAWTDTVLQAERMFNAAREVFDVLRVATDESASTHGYELLVKTLDLDNPQTRGSGLPTAVTAIVLAAALPDHPAKAATLAASRLNTDTDTIATMAAAIVAAIRPHELVSDVLDADYIAGEARRLTHIARREPTSDFPYPDLLRWVPPKSGLDSVGIVNENLVLAGLGWLEPISAAYNTQSANWQWMGVSNGATVLVKYRPEPLALHPNNWPALRPTDDACLSIQMVSDAPPDSSPPAQLDKTLPGPDVKTDTLTNEEISKMLAWLERQGHSEYAIGYALRRVIEIGTRTQVLEFANELAQRLKENGSQHH</sequence>
<dbReference type="InterPro" id="IPR050792">
    <property type="entry name" value="ADP-ribosylglycohydrolase"/>
</dbReference>
<comment type="cofactor">
    <cofactor evidence="3">
        <name>Mg(2+)</name>
        <dbReference type="ChEBI" id="CHEBI:18420"/>
    </cofactor>
    <text evidence="3">Binds 2 magnesium ions per subunit.</text>
</comment>
<accession>A0A511MH89</accession>
<keyword evidence="3" id="KW-0479">Metal-binding</keyword>
<dbReference type="AlphaFoldDB" id="A0A511MH89"/>
<dbReference type="RefSeq" id="WP_147134750.1">
    <property type="nucleotide sequence ID" value="NZ_BJXA01000031.1"/>
</dbReference>
<organism evidence="5 6">
    <name type="scientific">Nocardia ninae NBRC 108245</name>
    <dbReference type="NCBI Taxonomy" id="1210091"/>
    <lineage>
        <taxon>Bacteria</taxon>
        <taxon>Bacillati</taxon>
        <taxon>Actinomycetota</taxon>
        <taxon>Actinomycetes</taxon>
        <taxon>Mycobacteriales</taxon>
        <taxon>Nocardiaceae</taxon>
        <taxon>Nocardia</taxon>
    </lineage>
</organism>
<evidence type="ECO:0000256" key="3">
    <source>
        <dbReference type="PIRSR" id="PIRSR605502-1"/>
    </source>
</evidence>
<name>A0A511MH89_9NOCA</name>
<dbReference type="OrthoDB" id="9798107at2"/>
<feature type="compositionally biased region" description="Low complexity" evidence="4">
    <location>
        <begin position="469"/>
        <end position="479"/>
    </location>
</feature>
<gene>
    <name evidence="5" type="ORF">NN4_45620</name>
</gene>
<feature type="binding site" evidence="3">
    <location>
        <position position="72"/>
    </location>
    <ligand>
        <name>Mg(2+)</name>
        <dbReference type="ChEBI" id="CHEBI:18420"/>
        <label>1</label>
    </ligand>
</feature>
<proteinExistence type="inferred from homology"/>
<dbReference type="PANTHER" id="PTHR16222:SF24">
    <property type="entry name" value="ADP-RIBOSYLHYDROLASE ARH3"/>
    <property type="match status" value="1"/>
</dbReference>
<evidence type="ECO:0000256" key="4">
    <source>
        <dbReference type="SAM" id="MobiDB-lite"/>
    </source>
</evidence>
<reference evidence="5 6" key="1">
    <citation type="submission" date="2019-07" db="EMBL/GenBank/DDBJ databases">
        <title>Whole genome shotgun sequence of Nocardia ninae NBRC 108245.</title>
        <authorList>
            <person name="Hosoyama A."/>
            <person name="Uohara A."/>
            <person name="Ohji S."/>
            <person name="Ichikawa N."/>
        </authorList>
    </citation>
    <scope>NUCLEOTIDE SEQUENCE [LARGE SCALE GENOMIC DNA]</scope>
    <source>
        <strain evidence="5 6">NBRC 108245</strain>
    </source>
</reference>
<feature type="region of interest" description="Disordered" evidence="4">
    <location>
        <begin position="469"/>
        <end position="493"/>
    </location>
</feature>
<feature type="binding site" evidence="3">
    <location>
        <position position="73"/>
    </location>
    <ligand>
        <name>Mg(2+)</name>
        <dbReference type="ChEBI" id="CHEBI:18420"/>
        <label>1</label>
    </ligand>
</feature>
<evidence type="ECO:0000256" key="1">
    <source>
        <dbReference type="ARBA" id="ARBA00010702"/>
    </source>
</evidence>
<evidence type="ECO:0000313" key="6">
    <source>
        <dbReference type="Proteomes" id="UP000321424"/>
    </source>
</evidence>
<dbReference type="InterPro" id="IPR005502">
    <property type="entry name" value="Ribosyl_crysJ1"/>
</dbReference>